<feature type="domain" description="XdhC- CoxI" evidence="2">
    <location>
        <begin position="56"/>
        <end position="117"/>
    </location>
</feature>
<dbReference type="Pfam" id="PF02625">
    <property type="entry name" value="XdhC_CoxI"/>
    <property type="match status" value="1"/>
</dbReference>
<dbReference type="Pfam" id="PF13478">
    <property type="entry name" value="XdhC_C"/>
    <property type="match status" value="1"/>
</dbReference>
<dbReference type="InterPro" id="IPR052698">
    <property type="entry name" value="MoCofactor_Util/Proc"/>
</dbReference>
<name>A0A6L6J0A1_9RHOB</name>
<dbReference type="InterPro" id="IPR003777">
    <property type="entry name" value="XdhC_CoxI"/>
</dbReference>
<feature type="region of interest" description="Disordered" evidence="1">
    <location>
        <begin position="340"/>
        <end position="361"/>
    </location>
</feature>
<dbReference type="Gene3D" id="3.40.50.720">
    <property type="entry name" value="NAD(P)-binding Rossmann-like Domain"/>
    <property type="match status" value="1"/>
</dbReference>
<dbReference type="EMBL" id="WMII01000005">
    <property type="protein sequence ID" value="MTH64087.1"/>
    <property type="molecule type" value="Genomic_DNA"/>
</dbReference>
<evidence type="ECO:0000259" key="3">
    <source>
        <dbReference type="Pfam" id="PF13478"/>
    </source>
</evidence>
<sequence length="361" mass="38983">MSPTPPIFWHGLRGWRDPPVRAVTGKGLTRPVRQDGFDGDPATLDPWRAALACDGDLVFAVLVATHGPAYRNPGATMVIDPQGRYAGAITSGCIESDIVLRAAQVRADGQSLHLRYGAGSPYMDLRLPCGGAIEVLLFRSRDRQTLRALQTAREARQPVALRIHRHGDLALSDWQPSAFGQTQIVLGFRPEISFAIFGTGAEATVFARLVNGMGYAHTLFSHDQRAVQAAQRHGSAAQLLSRPVDYRLAQADRDTAVVLMYHDHDYEPEIIRSALATPAFYIGAQGSRATQAARLARLSAQGVPDDQLARIRGPIGLIPSSRDPKSLAISVLAEVLNVHSSQSTPLPHPTTSLPPATLPRA</sequence>
<dbReference type="PANTHER" id="PTHR30388:SF4">
    <property type="entry name" value="MOLYBDENUM COFACTOR INSERTION CHAPERONE PAOD"/>
    <property type="match status" value="1"/>
</dbReference>
<evidence type="ECO:0000313" key="4">
    <source>
        <dbReference type="EMBL" id="MTH64087.1"/>
    </source>
</evidence>
<accession>A0A6L6J0A1</accession>
<dbReference type="RefSeq" id="WP_155043949.1">
    <property type="nucleotide sequence ID" value="NZ_WMIH01000004.1"/>
</dbReference>
<evidence type="ECO:0000256" key="1">
    <source>
        <dbReference type="SAM" id="MobiDB-lite"/>
    </source>
</evidence>
<organism evidence="4 5">
    <name type="scientific">Paracoccus shanxieyensis</name>
    <dbReference type="NCBI Taxonomy" id="2675752"/>
    <lineage>
        <taxon>Bacteria</taxon>
        <taxon>Pseudomonadati</taxon>
        <taxon>Pseudomonadota</taxon>
        <taxon>Alphaproteobacteria</taxon>
        <taxon>Rhodobacterales</taxon>
        <taxon>Paracoccaceae</taxon>
        <taxon>Paracoccus</taxon>
    </lineage>
</organism>
<comment type="caution">
    <text evidence="4">The sequence shown here is derived from an EMBL/GenBank/DDBJ whole genome shotgun (WGS) entry which is preliminary data.</text>
</comment>
<evidence type="ECO:0000313" key="5">
    <source>
        <dbReference type="Proteomes" id="UP000478740"/>
    </source>
</evidence>
<dbReference type="AlphaFoldDB" id="A0A6L6J0A1"/>
<protein>
    <submittedName>
        <fullName evidence="4">XdhC family protein</fullName>
    </submittedName>
</protein>
<dbReference type="Proteomes" id="UP000478740">
    <property type="component" value="Unassembled WGS sequence"/>
</dbReference>
<feature type="domain" description="XdhC Rossmann" evidence="3">
    <location>
        <begin position="195"/>
        <end position="335"/>
    </location>
</feature>
<reference evidence="4 5" key="1">
    <citation type="submission" date="2019-11" db="EMBL/GenBank/DDBJ databases">
        <authorList>
            <person name="Dong K."/>
        </authorList>
    </citation>
    <scope>NUCLEOTIDE SEQUENCE [LARGE SCALE GENOMIC DNA]</scope>
    <source>
        <strain evidence="4 5">DK608</strain>
    </source>
</reference>
<gene>
    <name evidence="4" type="ORF">GL284_07385</name>
</gene>
<dbReference type="PANTHER" id="PTHR30388">
    <property type="entry name" value="ALDEHYDE OXIDOREDUCTASE MOLYBDENUM COFACTOR ASSEMBLY PROTEIN"/>
    <property type="match status" value="1"/>
</dbReference>
<keyword evidence="5" id="KW-1185">Reference proteome</keyword>
<proteinExistence type="predicted"/>
<dbReference type="InterPro" id="IPR027051">
    <property type="entry name" value="XdhC_Rossmann_dom"/>
</dbReference>
<evidence type="ECO:0000259" key="2">
    <source>
        <dbReference type="Pfam" id="PF02625"/>
    </source>
</evidence>